<dbReference type="RefSeq" id="XP_005646426.1">
    <property type="nucleotide sequence ID" value="XM_005646369.1"/>
</dbReference>
<evidence type="ECO:0000313" key="7">
    <source>
        <dbReference type="Proteomes" id="UP000007264"/>
    </source>
</evidence>
<dbReference type="EMBL" id="AGSI01000011">
    <property type="protein sequence ID" value="EIE21882.1"/>
    <property type="molecule type" value="Genomic_DNA"/>
</dbReference>
<organism evidence="6 7">
    <name type="scientific">Coccomyxa subellipsoidea (strain C-169)</name>
    <name type="common">Green microalga</name>
    <dbReference type="NCBI Taxonomy" id="574566"/>
    <lineage>
        <taxon>Eukaryota</taxon>
        <taxon>Viridiplantae</taxon>
        <taxon>Chlorophyta</taxon>
        <taxon>core chlorophytes</taxon>
        <taxon>Trebouxiophyceae</taxon>
        <taxon>Trebouxiophyceae incertae sedis</taxon>
        <taxon>Coccomyxaceae</taxon>
        <taxon>Coccomyxa</taxon>
        <taxon>Coccomyxa subellipsoidea</taxon>
    </lineage>
</organism>
<sequence length="328" mass="35049">MPMIGMDEDGEESDDDTPATTQPRNALRSMVNSFLTPSAPNQFTAMSPVEREYERQAKYPTADSSDLNGGDDEGSKGARTPNVLGSGGSAAVMSYHGGKIVTSSLQVYLIMYGDWTSQPQVVSILAEFLNSLSGSPWMNINNSYYDKAGNSGTSQVSHGGTCYDAYSHGSSLSDADVLAVVKTCINSGLPRDRNGAYFVITSPDVAQGGFCSSYCGWHDDQDGLYYGFVGSVKRCPRTCEFQAKGPNGGSAADGIASIFAHELSEIISDPDASAWYDSRGEEGADKCSWKYGETWTASNGALANIKLNGKSYMIQQNWAIGKGCSMGW</sequence>
<comment type="caution">
    <text evidence="6">The sequence shown here is derived from an EMBL/GenBank/DDBJ whole genome shotgun (WGS) entry which is preliminary data.</text>
</comment>
<accession>I0YU13</accession>
<keyword evidence="7" id="KW-1185">Reference proteome</keyword>
<dbReference type="PANTHER" id="PTHR31279:SF58">
    <property type="entry name" value="PROTEIN EXORDIUM-LIKE 2"/>
    <property type="match status" value="1"/>
</dbReference>
<dbReference type="KEGG" id="csl:COCSUDRAFT_56329"/>
<dbReference type="AlphaFoldDB" id="I0YU13"/>
<evidence type="ECO:0000256" key="3">
    <source>
        <dbReference type="ARBA" id="ARBA00022729"/>
    </source>
</evidence>
<feature type="region of interest" description="Disordered" evidence="5">
    <location>
        <begin position="1"/>
        <end position="82"/>
    </location>
</feature>
<evidence type="ECO:0000313" key="6">
    <source>
        <dbReference type="EMBL" id="EIE21882.1"/>
    </source>
</evidence>
<keyword evidence="2" id="KW-0964">Secreted</keyword>
<proteinExistence type="inferred from homology"/>
<keyword evidence="3" id="KW-0732">Signal</keyword>
<dbReference type="Pfam" id="PF04674">
    <property type="entry name" value="Phi_1"/>
    <property type="match status" value="1"/>
</dbReference>
<protein>
    <submittedName>
        <fullName evidence="6">Uncharacterized protein</fullName>
    </submittedName>
</protein>
<dbReference type="OrthoDB" id="2016249at2759"/>
<comment type="similarity">
    <text evidence="4">Belongs to the EXORDIUM family.</text>
</comment>
<dbReference type="InterPro" id="IPR006766">
    <property type="entry name" value="EXORDIUM-like"/>
</dbReference>
<dbReference type="Proteomes" id="UP000007264">
    <property type="component" value="Unassembled WGS sequence"/>
</dbReference>
<dbReference type="GeneID" id="17039867"/>
<dbReference type="PANTHER" id="PTHR31279">
    <property type="entry name" value="PROTEIN EXORDIUM-LIKE 5"/>
    <property type="match status" value="1"/>
</dbReference>
<comment type="subcellular location">
    <subcellularLocation>
        <location evidence="1">Secreted</location>
    </subcellularLocation>
</comment>
<evidence type="ECO:0000256" key="4">
    <source>
        <dbReference type="ARBA" id="ARBA00023591"/>
    </source>
</evidence>
<dbReference type="eggNOG" id="ENOG502QQ2C">
    <property type="taxonomic scope" value="Eukaryota"/>
</dbReference>
<evidence type="ECO:0000256" key="5">
    <source>
        <dbReference type="SAM" id="MobiDB-lite"/>
    </source>
</evidence>
<evidence type="ECO:0000256" key="1">
    <source>
        <dbReference type="ARBA" id="ARBA00004613"/>
    </source>
</evidence>
<feature type="compositionally biased region" description="Polar residues" evidence="5">
    <location>
        <begin position="18"/>
        <end position="45"/>
    </location>
</feature>
<name>I0YU13_COCSC</name>
<evidence type="ECO:0000256" key="2">
    <source>
        <dbReference type="ARBA" id="ARBA00022525"/>
    </source>
</evidence>
<gene>
    <name evidence="6" type="ORF">COCSUDRAFT_56329</name>
</gene>
<reference evidence="6 7" key="1">
    <citation type="journal article" date="2012" name="Genome Biol.">
        <title>The genome of the polar eukaryotic microalga coccomyxa subellipsoidea reveals traits of cold adaptation.</title>
        <authorList>
            <person name="Blanc G."/>
            <person name="Agarkova I."/>
            <person name="Grimwood J."/>
            <person name="Kuo A."/>
            <person name="Brueggeman A."/>
            <person name="Dunigan D."/>
            <person name="Gurnon J."/>
            <person name="Ladunga I."/>
            <person name="Lindquist E."/>
            <person name="Lucas S."/>
            <person name="Pangilinan J."/>
            <person name="Proschold T."/>
            <person name="Salamov A."/>
            <person name="Schmutz J."/>
            <person name="Weeks D."/>
            <person name="Yamada T."/>
            <person name="Claverie J.M."/>
            <person name="Grigoriev I."/>
            <person name="Van Etten J."/>
            <person name="Lomsadze A."/>
            <person name="Borodovsky M."/>
        </authorList>
    </citation>
    <scope>NUCLEOTIDE SEQUENCE [LARGE SCALE GENOMIC DNA]</scope>
    <source>
        <strain evidence="6 7">C-169</strain>
    </source>
</reference>
<feature type="compositionally biased region" description="Acidic residues" evidence="5">
    <location>
        <begin position="1"/>
        <end position="17"/>
    </location>
</feature>
<dbReference type="GO" id="GO:0005576">
    <property type="term" value="C:extracellular region"/>
    <property type="evidence" value="ECO:0007669"/>
    <property type="project" value="UniProtKB-SubCell"/>
</dbReference>